<reference evidence="1" key="1">
    <citation type="submission" date="2023-04" db="EMBL/GenBank/DDBJ databases">
        <title>Sphingomonas sp. MAHUQ-71 isolated from rice field.</title>
        <authorList>
            <person name="Huq M.A."/>
        </authorList>
    </citation>
    <scope>NUCLEOTIDE SEQUENCE</scope>
    <source>
        <strain evidence="1">MAHUQ-71</strain>
    </source>
</reference>
<name>A0ABT6N098_9SPHN</name>
<accession>A0ABT6N098</accession>
<comment type="caution">
    <text evidence="1">The sequence shown here is derived from an EMBL/GenBank/DDBJ whole genome shotgun (WGS) entry which is preliminary data.</text>
</comment>
<dbReference type="Pfam" id="PF05013">
    <property type="entry name" value="FGase"/>
    <property type="match status" value="1"/>
</dbReference>
<dbReference type="RefSeq" id="WP_281044012.1">
    <property type="nucleotide sequence ID" value="NZ_JARYGZ010000001.1"/>
</dbReference>
<organism evidence="1 2">
    <name type="scientific">Sphingomonas oryzagri</name>
    <dbReference type="NCBI Taxonomy" id="3042314"/>
    <lineage>
        <taxon>Bacteria</taxon>
        <taxon>Pseudomonadati</taxon>
        <taxon>Pseudomonadota</taxon>
        <taxon>Alphaproteobacteria</taxon>
        <taxon>Sphingomonadales</taxon>
        <taxon>Sphingomonadaceae</taxon>
        <taxon>Sphingomonas</taxon>
    </lineage>
</organism>
<evidence type="ECO:0000313" key="1">
    <source>
        <dbReference type="EMBL" id="MDH7638731.1"/>
    </source>
</evidence>
<dbReference type="EMBL" id="JARYGZ010000001">
    <property type="protein sequence ID" value="MDH7638731.1"/>
    <property type="molecule type" value="Genomic_DNA"/>
</dbReference>
<dbReference type="Proteomes" id="UP001160625">
    <property type="component" value="Unassembled WGS sequence"/>
</dbReference>
<dbReference type="Gene3D" id="3.40.630.40">
    <property type="entry name" value="Zn-dependent exopeptidases"/>
    <property type="match status" value="1"/>
</dbReference>
<evidence type="ECO:0000313" key="2">
    <source>
        <dbReference type="Proteomes" id="UP001160625"/>
    </source>
</evidence>
<dbReference type="SUPFAM" id="SSF53187">
    <property type="entry name" value="Zn-dependent exopeptidases"/>
    <property type="match status" value="1"/>
</dbReference>
<protein>
    <submittedName>
        <fullName evidence="1">N-formylglutamate amidohydrolase</fullName>
    </submittedName>
</protein>
<keyword evidence="2" id="KW-1185">Reference proteome</keyword>
<gene>
    <name evidence="1" type="ORF">QGN17_08310</name>
</gene>
<proteinExistence type="predicted"/>
<sequence length="287" mass="30256">MATHPPEPRVYARLGQVGARSPLVIAVPHAGRFYPPEILAAARLPQHALETIEDRHADLLVADAVQAGAVAIVARMARACIDLNRDEREIDPALLGGTAEPGALLASVKVAGGLGVIPSRIAAGGAVWARPLGPEEIERRMDEIHRPYHGAIAQAMDEAQAVHGIAILIDCHSMPPLGGRSGNAQVVIGDRHGRSAEPRFVSAAIDAARREGLTVARNHPYAGGHTLDRHGAPRAGRHAIQIEVDRSLYLDARLRTPTDGLAGARRLIAAIAAALEDEAPGHLLAAE</sequence>
<dbReference type="InterPro" id="IPR007709">
    <property type="entry name" value="N-FG_amidohydro"/>
</dbReference>